<dbReference type="AlphaFoldDB" id="B8AQZ4"/>
<dbReference type="EMBL" id="CM000128">
    <property type="protein sequence ID" value="EEC75432.1"/>
    <property type="molecule type" value="Genomic_DNA"/>
</dbReference>
<reference evidence="1 2" key="1">
    <citation type="journal article" date="2005" name="PLoS Biol.">
        <title>The genomes of Oryza sativa: a history of duplications.</title>
        <authorList>
            <person name="Yu J."/>
            <person name="Wang J."/>
            <person name="Lin W."/>
            <person name="Li S."/>
            <person name="Li H."/>
            <person name="Zhou J."/>
            <person name="Ni P."/>
            <person name="Dong W."/>
            <person name="Hu S."/>
            <person name="Zeng C."/>
            <person name="Zhang J."/>
            <person name="Zhang Y."/>
            <person name="Li R."/>
            <person name="Xu Z."/>
            <person name="Li S."/>
            <person name="Li X."/>
            <person name="Zheng H."/>
            <person name="Cong L."/>
            <person name="Lin L."/>
            <person name="Yin J."/>
            <person name="Geng J."/>
            <person name="Li G."/>
            <person name="Shi J."/>
            <person name="Liu J."/>
            <person name="Lv H."/>
            <person name="Li J."/>
            <person name="Wang J."/>
            <person name="Deng Y."/>
            <person name="Ran L."/>
            <person name="Shi X."/>
            <person name="Wang X."/>
            <person name="Wu Q."/>
            <person name="Li C."/>
            <person name="Ren X."/>
            <person name="Wang J."/>
            <person name="Wang X."/>
            <person name="Li D."/>
            <person name="Liu D."/>
            <person name="Zhang X."/>
            <person name="Ji Z."/>
            <person name="Zhao W."/>
            <person name="Sun Y."/>
            <person name="Zhang Z."/>
            <person name="Bao J."/>
            <person name="Han Y."/>
            <person name="Dong L."/>
            <person name="Ji J."/>
            <person name="Chen P."/>
            <person name="Wu S."/>
            <person name="Liu J."/>
            <person name="Xiao Y."/>
            <person name="Bu D."/>
            <person name="Tan J."/>
            <person name="Yang L."/>
            <person name="Ye C."/>
            <person name="Zhang J."/>
            <person name="Xu J."/>
            <person name="Zhou Y."/>
            <person name="Yu Y."/>
            <person name="Zhang B."/>
            <person name="Zhuang S."/>
            <person name="Wei H."/>
            <person name="Liu B."/>
            <person name="Lei M."/>
            <person name="Yu H."/>
            <person name="Li Y."/>
            <person name="Xu H."/>
            <person name="Wei S."/>
            <person name="He X."/>
            <person name="Fang L."/>
            <person name="Zhang Z."/>
            <person name="Zhang Y."/>
            <person name="Huang X."/>
            <person name="Su Z."/>
            <person name="Tong W."/>
            <person name="Li J."/>
            <person name="Tong Z."/>
            <person name="Li S."/>
            <person name="Ye J."/>
            <person name="Wang L."/>
            <person name="Fang L."/>
            <person name="Lei T."/>
            <person name="Chen C."/>
            <person name="Chen H."/>
            <person name="Xu Z."/>
            <person name="Li H."/>
            <person name="Huang H."/>
            <person name="Zhang F."/>
            <person name="Xu H."/>
            <person name="Li N."/>
            <person name="Zhao C."/>
            <person name="Li S."/>
            <person name="Dong L."/>
            <person name="Huang Y."/>
            <person name="Li L."/>
            <person name="Xi Y."/>
            <person name="Qi Q."/>
            <person name="Li W."/>
            <person name="Zhang B."/>
            <person name="Hu W."/>
            <person name="Zhang Y."/>
            <person name="Tian X."/>
            <person name="Jiao Y."/>
            <person name="Liang X."/>
            <person name="Jin J."/>
            <person name="Gao L."/>
            <person name="Zheng W."/>
            <person name="Hao B."/>
            <person name="Liu S."/>
            <person name="Wang W."/>
            <person name="Yuan L."/>
            <person name="Cao M."/>
            <person name="McDermott J."/>
            <person name="Samudrala R."/>
            <person name="Wang J."/>
            <person name="Wong G.K."/>
            <person name="Yang H."/>
        </authorList>
    </citation>
    <scope>NUCLEOTIDE SEQUENCE [LARGE SCALE GENOMIC DNA]</scope>
    <source>
        <strain evidence="2">cv. 93-11</strain>
    </source>
</reference>
<organism evidence="1 2">
    <name type="scientific">Oryza sativa subsp. indica</name>
    <name type="common">Rice</name>
    <dbReference type="NCBI Taxonomy" id="39946"/>
    <lineage>
        <taxon>Eukaryota</taxon>
        <taxon>Viridiplantae</taxon>
        <taxon>Streptophyta</taxon>
        <taxon>Embryophyta</taxon>
        <taxon>Tracheophyta</taxon>
        <taxon>Spermatophyta</taxon>
        <taxon>Magnoliopsida</taxon>
        <taxon>Liliopsida</taxon>
        <taxon>Poales</taxon>
        <taxon>Poaceae</taxon>
        <taxon>BOP clade</taxon>
        <taxon>Oryzoideae</taxon>
        <taxon>Oryzeae</taxon>
        <taxon>Oryzinae</taxon>
        <taxon>Oryza</taxon>
        <taxon>Oryza sativa</taxon>
    </lineage>
</organism>
<name>B8AQZ4_ORYSI</name>
<gene>
    <name evidence="1" type="ORF">OsI_11956</name>
</gene>
<dbReference type="Proteomes" id="UP000007015">
    <property type="component" value="Chromosome 3"/>
</dbReference>
<evidence type="ECO:0000313" key="2">
    <source>
        <dbReference type="Proteomes" id="UP000007015"/>
    </source>
</evidence>
<accession>B8AQZ4</accession>
<dbReference type="HOGENOM" id="CLU_2626335_0_0_1"/>
<keyword evidence="2" id="KW-1185">Reference proteome</keyword>
<evidence type="ECO:0000313" key="1">
    <source>
        <dbReference type="EMBL" id="EEC75432.1"/>
    </source>
</evidence>
<dbReference type="Gramene" id="BGIOSGA010566-TA">
    <property type="protein sequence ID" value="BGIOSGA010566-PA"/>
    <property type="gene ID" value="BGIOSGA010566"/>
</dbReference>
<protein>
    <submittedName>
        <fullName evidence="1">Uncharacterized protein</fullName>
    </submittedName>
</protein>
<sequence length="78" mass="8539">MLDLEPTLTLSEAPPSELNLYVRRCHPSSPLSSSCFRAMLELKHDQLTPFSTGVDTVVVLELKFHGSTSTLGDFSSSL</sequence>
<proteinExistence type="predicted"/>